<evidence type="ECO:0000259" key="2">
    <source>
        <dbReference type="PROSITE" id="PS50887"/>
    </source>
</evidence>
<dbReference type="CDD" id="cd01949">
    <property type="entry name" value="GGDEF"/>
    <property type="match status" value="1"/>
</dbReference>
<dbReference type="GO" id="GO:0005886">
    <property type="term" value="C:plasma membrane"/>
    <property type="evidence" value="ECO:0007669"/>
    <property type="project" value="TreeGrafter"/>
</dbReference>
<dbReference type="GO" id="GO:0043709">
    <property type="term" value="P:cell adhesion involved in single-species biofilm formation"/>
    <property type="evidence" value="ECO:0007669"/>
    <property type="project" value="TreeGrafter"/>
</dbReference>
<dbReference type="SUPFAM" id="SSF55073">
    <property type="entry name" value="Nucleotide cyclase"/>
    <property type="match status" value="1"/>
</dbReference>
<dbReference type="EC" id="2.7.7.65" evidence="1"/>
<organism evidence="3 4">
    <name type="scientific">Alkalidesulfovibrio alkalitolerans DSM 16529</name>
    <dbReference type="NCBI Taxonomy" id="1121439"/>
    <lineage>
        <taxon>Bacteria</taxon>
        <taxon>Pseudomonadati</taxon>
        <taxon>Thermodesulfobacteriota</taxon>
        <taxon>Desulfovibrionia</taxon>
        <taxon>Desulfovibrionales</taxon>
        <taxon>Desulfovibrionaceae</taxon>
        <taxon>Alkalidesulfovibrio</taxon>
    </lineage>
</organism>
<comment type="caution">
    <text evidence="3">The sequence shown here is derived from an EMBL/GenBank/DDBJ whole genome shotgun (WGS) entry which is preliminary data.</text>
</comment>
<protein>
    <recommendedName>
        <fullName evidence="1">diguanylate cyclase</fullName>
        <ecNumber evidence="1">2.7.7.65</ecNumber>
    </recommendedName>
</protein>
<dbReference type="InterPro" id="IPR000160">
    <property type="entry name" value="GGDEF_dom"/>
</dbReference>
<dbReference type="AlphaFoldDB" id="S7UE14"/>
<feature type="domain" description="GGDEF" evidence="2">
    <location>
        <begin position="125"/>
        <end position="259"/>
    </location>
</feature>
<dbReference type="Proteomes" id="UP000014975">
    <property type="component" value="Unassembled WGS sequence"/>
</dbReference>
<dbReference type="FunFam" id="3.30.70.270:FF:000001">
    <property type="entry name" value="Diguanylate cyclase domain protein"/>
    <property type="match status" value="1"/>
</dbReference>
<accession>S7UE14</accession>
<dbReference type="InterPro" id="IPR050469">
    <property type="entry name" value="Diguanylate_Cyclase"/>
</dbReference>
<dbReference type="GO" id="GO:0052621">
    <property type="term" value="F:diguanylate cyclase activity"/>
    <property type="evidence" value="ECO:0007669"/>
    <property type="project" value="UniProtKB-EC"/>
</dbReference>
<dbReference type="PROSITE" id="PS50887">
    <property type="entry name" value="GGDEF"/>
    <property type="match status" value="1"/>
</dbReference>
<name>S7UE14_9BACT</name>
<gene>
    <name evidence="3" type="ORF">dsat_1608</name>
</gene>
<sequence>MFMADGTKIDNGLELARELERLRTILSETGGVCESRSSEEVLAILRVCPGLPISDWHSLSENHNLADWLAMPISGDLFPELQRLQERLARLAHLSEHDPLTGLANRRAFERVLDIEVERCRRNRTPVSLVVLDLDDFKRVNDTYGHPFGDKVLVAVANVLLEEKRRYDLAARTGGEEFSLVLTGIGLIRAQTMVDRVLKAVRELQLDCDGEPIRLTCSAGIASYKGRVALTPVELVELADKALYEAKHSGKNRHVSAAIPDMAAPLPEKSLVHSNEKKFLFTGIK</sequence>
<dbReference type="PANTHER" id="PTHR45138">
    <property type="entry name" value="REGULATORY COMPONENTS OF SENSORY TRANSDUCTION SYSTEM"/>
    <property type="match status" value="1"/>
</dbReference>
<dbReference type="Gene3D" id="3.30.70.270">
    <property type="match status" value="1"/>
</dbReference>
<dbReference type="Pfam" id="PF00990">
    <property type="entry name" value="GGDEF"/>
    <property type="match status" value="1"/>
</dbReference>
<dbReference type="PANTHER" id="PTHR45138:SF24">
    <property type="entry name" value="DIGUANYLATE CYCLASE DGCC-RELATED"/>
    <property type="match status" value="1"/>
</dbReference>
<keyword evidence="4" id="KW-1185">Reference proteome</keyword>
<dbReference type="GO" id="GO:1902201">
    <property type="term" value="P:negative regulation of bacterial-type flagellum-dependent cell motility"/>
    <property type="evidence" value="ECO:0007669"/>
    <property type="project" value="TreeGrafter"/>
</dbReference>
<dbReference type="NCBIfam" id="TIGR00254">
    <property type="entry name" value="GGDEF"/>
    <property type="match status" value="1"/>
</dbReference>
<reference evidence="3 4" key="1">
    <citation type="journal article" date="2013" name="Genome Announc.">
        <title>Draft genome sequences for three mercury-methylating, sulfate-reducing bacteria.</title>
        <authorList>
            <person name="Brown S.D."/>
            <person name="Hurt R.A.Jr."/>
            <person name="Gilmour C.C."/>
            <person name="Elias D.A."/>
        </authorList>
    </citation>
    <scope>NUCLEOTIDE SEQUENCE [LARGE SCALE GENOMIC DNA]</scope>
    <source>
        <strain evidence="3 4">DSM 16529</strain>
    </source>
</reference>
<proteinExistence type="predicted"/>
<dbReference type="InterPro" id="IPR043128">
    <property type="entry name" value="Rev_trsase/Diguanyl_cyclase"/>
</dbReference>
<evidence type="ECO:0000313" key="3">
    <source>
        <dbReference type="EMBL" id="EPR30468.1"/>
    </source>
</evidence>
<evidence type="ECO:0000313" key="4">
    <source>
        <dbReference type="Proteomes" id="UP000014975"/>
    </source>
</evidence>
<dbReference type="PATRIC" id="fig|1121439.3.peg.2996"/>
<dbReference type="STRING" id="1121439.dsat_1608"/>
<dbReference type="eggNOG" id="COG3706">
    <property type="taxonomic scope" value="Bacteria"/>
</dbReference>
<dbReference type="EMBL" id="ATHI01000032">
    <property type="protein sequence ID" value="EPR30468.1"/>
    <property type="molecule type" value="Genomic_DNA"/>
</dbReference>
<dbReference type="SMART" id="SM00267">
    <property type="entry name" value="GGDEF"/>
    <property type="match status" value="1"/>
</dbReference>
<dbReference type="InterPro" id="IPR029787">
    <property type="entry name" value="Nucleotide_cyclase"/>
</dbReference>
<evidence type="ECO:0000256" key="1">
    <source>
        <dbReference type="ARBA" id="ARBA00012528"/>
    </source>
</evidence>